<evidence type="ECO:0000256" key="6">
    <source>
        <dbReference type="HAMAP-Rule" id="MF_00488"/>
    </source>
</evidence>
<feature type="binding site" evidence="6 9">
    <location>
        <begin position="122"/>
        <end position="124"/>
    </location>
    <ligand>
        <name>NAD(+)</name>
        <dbReference type="ChEBI" id="CHEBI:57540"/>
    </ligand>
</feature>
<dbReference type="PROSITE" id="PS00064">
    <property type="entry name" value="L_LDH"/>
    <property type="match status" value="1"/>
</dbReference>
<dbReference type="Gene3D" id="3.40.50.720">
    <property type="entry name" value="NAD(P)-binding Rossmann-like Domain"/>
    <property type="match status" value="1"/>
</dbReference>
<sequence length="313" mass="33580">MKAVNKKRIVIIGAGHVGSHCASALAMEHVADEIVLIDCDAPKAAAQAMDVSDSISFMQSPVVVRGGDYSDCAGAEIAVVSVGKPRLPGQSRLDMLDDSIVMVRDVAAHLKEAAFDGIVISITNPADVIADCIRKELGKPRRQVFSTGTLLDTARLLRTLSELTGIDRRSISAISMGEHGDSSMIPFSCVTVGGIPFERLEDISKEHVLERTRNIGIDIINAKGSTEFGIGFALAAMARAILNDEKRVMPVSVLLEGEYGITGVHCGVPAVIGRSGVERIVEISLSPDESEQLKHSCQIIQQYVERADHLPRM</sequence>
<dbReference type="NCBIfam" id="TIGR01771">
    <property type="entry name" value="L-LDH-NAD"/>
    <property type="match status" value="1"/>
</dbReference>
<accession>A0A1W2CDG4</accession>
<evidence type="ECO:0000259" key="11">
    <source>
        <dbReference type="Pfam" id="PF02866"/>
    </source>
</evidence>
<evidence type="ECO:0000256" key="2">
    <source>
        <dbReference type="ARBA" id="ARBA00006054"/>
    </source>
</evidence>
<dbReference type="Pfam" id="PF02866">
    <property type="entry name" value="Ldh_1_C"/>
    <property type="match status" value="1"/>
</dbReference>
<dbReference type="GO" id="GO:0006096">
    <property type="term" value="P:glycolytic process"/>
    <property type="evidence" value="ECO:0007669"/>
    <property type="project" value="UniProtKB-UniRule"/>
</dbReference>
<dbReference type="HAMAP" id="MF_00488">
    <property type="entry name" value="Lactate_dehydrog"/>
    <property type="match status" value="1"/>
</dbReference>
<dbReference type="STRING" id="1122930.SAMN02745168_2734"/>
<feature type="binding site" evidence="6">
    <location>
        <begin position="124"/>
        <end position="127"/>
    </location>
    <ligand>
        <name>substrate</name>
    </ligand>
</feature>
<feature type="binding site" evidence="6">
    <location>
        <position position="17"/>
    </location>
    <ligand>
        <name>NAD(+)</name>
        <dbReference type="ChEBI" id="CHEBI:57540"/>
    </ligand>
</feature>
<keyword evidence="4 6" id="KW-0560">Oxidoreductase</keyword>
<dbReference type="UniPathway" id="UPA00554">
    <property type="reaction ID" value="UER00611"/>
</dbReference>
<organism evidence="12 13">
    <name type="scientific">Papillibacter cinnamivorans DSM 12816</name>
    <dbReference type="NCBI Taxonomy" id="1122930"/>
    <lineage>
        <taxon>Bacteria</taxon>
        <taxon>Bacillati</taxon>
        <taxon>Bacillota</taxon>
        <taxon>Clostridia</taxon>
        <taxon>Eubacteriales</taxon>
        <taxon>Oscillospiraceae</taxon>
        <taxon>Papillibacter</taxon>
    </lineage>
</organism>
<feature type="binding site" evidence="8">
    <location>
        <position position="124"/>
    </location>
    <ligand>
        <name>substrate</name>
    </ligand>
</feature>
<keyword evidence="6" id="KW-0963">Cytoplasm</keyword>
<dbReference type="GO" id="GO:0006089">
    <property type="term" value="P:lactate metabolic process"/>
    <property type="evidence" value="ECO:0007669"/>
    <property type="project" value="TreeGrafter"/>
</dbReference>
<dbReference type="CDD" id="cd05291">
    <property type="entry name" value="HicDH_like"/>
    <property type="match status" value="1"/>
</dbReference>
<dbReference type="InterPro" id="IPR011304">
    <property type="entry name" value="L-lactate_DH"/>
</dbReference>
<comment type="catalytic activity">
    <reaction evidence="6">
        <text>(S)-lactate + NAD(+) = pyruvate + NADH + H(+)</text>
        <dbReference type="Rhea" id="RHEA:23444"/>
        <dbReference type="ChEBI" id="CHEBI:15361"/>
        <dbReference type="ChEBI" id="CHEBI:15378"/>
        <dbReference type="ChEBI" id="CHEBI:16651"/>
        <dbReference type="ChEBI" id="CHEBI:57540"/>
        <dbReference type="ChEBI" id="CHEBI:57945"/>
        <dbReference type="EC" id="1.1.1.27"/>
    </reaction>
</comment>
<dbReference type="SUPFAM" id="SSF56327">
    <property type="entry name" value="LDH C-terminal domain-like"/>
    <property type="match status" value="1"/>
</dbReference>
<feature type="binding site" evidence="6 9">
    <location>
        <position position="38"/>
    </location>
    <ligand>
        <name>NAD(+)</name>
        <dbReference type="ChEBI" id="CHEBI:57540"/>
    </ligand>
</feature>
<dbReference type="PANTHER" id="PTHR43128">
    <property type="entry name" value="L-2-HYDROXYCARBOXYLATE DEHYDROGENASE (NAD(P)(+))"/>
    <property type="match status" value="1"/>
</dbReference>
<dbReference type="GO" id="GO:0005737">
    <property type="term" value="C:cytoplasm"/>
    <property type="evidence" value="ECO:0007669"/>
    <property type="project" value="UniProtKB-SubCell"/>
</dbReference>
<comment type="similarity">
    <text evidence="2 6">Belongs to the LDH/MDH superfamily. LDH family.</text>
</comment>
<feature type="binding site" evidence="8">
    <location>
        <position position="155"/>
    </location>
    <ligand>
        <name>substrate</name>
    </ligand>
</feature>
<evidence type="ECO:0000256" key="5">
    <source>
        <dbReference type="ARBA" id="ARBA00023027"/>
    </source>
</evidence>
<evidence type="ECO:0000256" key="9">
    <source>
        <dbReference type="PIRSR" id="PIRSR000102-3"/>
    </source>
</evidence>
<comment type="subunit">
    <text evidence="6">Homotetramer.</text>
</comment>
<evidence type="ECO:0000256" key="7">
    <source>
        <dbReference type="PIRSR" id="PIRSR000102-1"/>
    </source>
</evidence>
<reference evidence="12 13" key="1">
    <citation type="submission" date="2017-04" db="EMBL/GenBank/DDBJ databases">
        <authorList>
            <person name="Afonso C.L."/>
            <person name="Miller P.J."/>
            <person name="Scott M.A."/>
            <person name="Spackman E."/>
            <person name="Goraichik I."/>
            <person name="Dimitrov K.M."/>
            <person name="Suarez D.L."/>
            <person name="Swayne D.E."/>
        </authorList>
    </citation>
    <scope>NUCLEOTIDE SEQUENCE [LARGE SCALE GENOMIC DNA]</scope>
    <source>
        <strain evidence="12 13">DSM 12816</strain>
    </source>
</reference>
<feature type="binding site" evidence="6">
    <location>
        <position position="69"/>
    </location>
    <ligand>
        <name>NAD(+)</name>
        <dbReference type="ChEBI" id="CHEBI:57540"/>
    </ligand>
</feature>
<dbReference type="InterPro" id="IPR018177">
    <property type="entry name" value="L-lactate_DH_AS"/>
</dbReference>
<comment type="subcellular location">
    <subcellularLocation>
        <location evidence="6">Cytoplasm</location>
    </subcellularLocation>
</comment>
<evidence type="ECO:0000313" key="12">
    <source>
        <dbReference type="EMBL" id="SMC82708.1"/>
    </source>
</evidence>
<feature type="binding site" evidence="6">
    <location>
        <position position="43"/>
    </location>
    <ligand>
        <name>NAD(+)</name>
        <dbReference type="ChEBI" id="CHEBI:57540"/>
    </ligand>
</feature>
<dbReference type="EC" id="1.1.1.27" evidence="3 6"/>
<gene>
    <name evidence="6" type="primary">ldh</name>
    <name evidence="12" type="ORF">SAMN02745168_2734</name>
</gene>
<dbReference type="PRINTS" id="PR00086">
    <property type="entry name" value="LLDHDRGNASE"/>
</dbReference>
<feature type="binding site" evidence="6 8">
    <location>
        <position position="92"/>
    </location>
    <ligand>
        <name>substrate</name>
    </ligand>
</feature>
<dbReference type="GO" id="GO:0004459">
    <property type="term" value="F:L-lactate dehydrogenase (NAD+) activity"/>
    <property type="evidence" value="ECO:0007669"/>
    <property type="project" value="UniProtKB-UniRule"/>
</dbReference>
<feature type="binding site" evidence="9">
    <location>
        <begin position="13"/>
        <end position="18"/>
    </location>
    <ligand>
        <name>NAD(+)</name>
        <dbReference type="ChEBI" id="CHEBI:57540"/>
    </ligand>
</feature>
<feature type="binding site" evidence="6">
    <location>
        <begin position="152"/>
        <end position="155"/>
    </location>
    <ligand>
        <name>substrate</name>
    </ligand>
</feature>
<dbReference type="PANTHER" id="PTHR43128:SF31">
    <property type="entry name" value="L-LACTATE DEHYDROGENASE"/>
    <property type="match status" value="1"/>
</dbReference>
<dbReference type="PIRSF" id="PIRSF000102">
    <property type="entry name" value="Lac_mal_DH"/>
    <property type="match status" value="1"/>
</dbReference>
<proteinExistence type="inferred from homology"/>
<protein>
    <recommendedName>
        <fullName evidence="3 6">L-lactate dehydrogenase</fullName>
        <shortName evidence="6">L-LDH</shortName>
        <ecNumber evidence="3 6">1.1.1.27</ecNumber>
    </recommendedName>
</protein>
<feature type="domain" description="Lactate/malate dehydrogenase N-terminal" evidence="10">
    <location>
        <begin position="8"/>
        <end position="145"/>
    </location>
</feature>
<evidence type="ECO:0000256" key="8">
    <source>
        <dbReference type="PIRSR" id="PIRSR000102-2"/>
    </source>
</evidence>
<keyword evidence="5 6" id="KW-0520">NAD</keyword>
<dbReference type="InterPro" id="IPR036291">
    <property type="entry name" value="NAD(P)-bd_dom_sf"/>
</dbReference>
<dbReference type="AlphaFoldDB" id="A0A1W2CDG4"/>
<keyword evidence="13" id="KW-1185">Reference proteome</keyword>
<feature type="domain" description="Lactate/malate dehydrogenase C-terminal" evidence="11">
    <location>
        <begin position="149"/>
        <end position="306"/>
    </location>
</feature>
<feature type="binding site" evidence="6">
    <location>
        <position position="147"/>
    </location>
    <ligand>
        <name>NAD(+)</name>
        <dbReference type="ChEBI" id="CHEBI:57540"/>
    </ligand>
</feature>
<comment type="pathway">
    <text evidence="1 6">Fermentation; pyruvate fermentation to lactate; (S)-lactate from pyruvate: step 1/1.</text>
</comment>
<dbReference type="Proteomes" id="UP000192790">
    <property type="component" value="Unassembled WGS sequence"/>
</dbReference>
<feature type="binding site" evidence="8">
    <location>
        <position position="86"/>
    </location>
    <ligand>
        <name>substrate</name>
    </ligand>
</feature>
<dbReference type="InterPro" id="IPR015955">
    <property type="entry name" value="Lactate_DH/Glyco_Ohase_4_C"/>
</dbReference>
<dbReference type="EMBL" id="FWXW01000009">
    <property type="protein sequence ID" value="SMC82708.1"/>
    <property type="molecule type" value="Genomic_DNA"/>
</dbReference>
<dbReference type="Pfam" id="PF00056">
    <property type="entry name" value="Ldh_1_N"/>
    <property type="match status" value="1"/>
</dbReference>
<evidence type="ECO:0000259" key="10">
    <source>
        <dbReference type="Pfam" id="PF00056"/>
    </source>
</evidence>
<comment type="caution">
    <text evidence="6">Lacks conserved residue(s) required for the propagation of feature annotation.</text>
</comment>
<feature type="active site" description="Proton acceptor" evidence="6 7">
    <location>
        <position position="179"/>
    </location>
</feature>
<evidence type="ECO:0000256" key="3">
    <source>
        <dbReference type="ARBA" id="ARBA00012967"/>
    </source>
</evidence>
<comment type="function">
    <text evidence="6">Catalyzes the conversion of lactate to pyruvate.</text>
</comment>
<dbReference type="InterPro" id="IPR001557">
    <property type="entry name" value="L-lactate/malate_DH"/>
</dbReference>
<dbReference type="InterPro" id="IPR001236">
    <property type="entry name" value="Lactate/malate_DH_N"/>
</dbReference>
<dbReference type="Gene3D" id="3.90.110.10">
    <property type="entry name" value="Lactate dehydrogenase/glycoside hydrolase, family 4, C-terminal"/>
    <property type="match status" value="1"/>
</dbReference>
<name>A0A1W2CDG4_9FIRM</name>
<evidence type="ECO:0000256" key="4">
    <source>
        <dbReference type="ARBA" id="ARBA00023002"/>
    </source>
</evidence>
<dbReference type="InterPro" id="IPR022383">
    <property type="entry name" value="Lactate/malate_DH_C"/>
</dbReference>
<dbReference type="SUPFAM" id="SSF51735">
    <property type="entry name" value="NAD(P)-binding Rossmann-fold domains"/>
    <property type="match status" value="1"/>
</dbReference>
<evidence type="ECO:0000313" key="13">
    <source>
        <dbReference type="Proteomes" id="UP000192790"/>
    </source>
</evidence>
<evidence type="ECO:0000256" key="1">
    <source>
        <dbReference type="ARBA" id="ARBA00004843"/>
    </source>
</evidence>
<feature type="binding site" evidence="6">
    <location>
        <position position="226"/>
    </location>
    <ligand>
        <name>substrate</name>
    </ligand>
</feature>